<comment type="caution">
    <text evidence="10">The sequence shown here is derived from an EMBL/GenBank/DDBJ whole genome shotgun (WGS) entry which is preliminary data.</text>
</comment>
<dbReference type="Gene3D" id="3.40.50.620">
    <property type="entry name" value="HUPs"/>
    <property type="match status" value="1"/>
</dbReference>
<evidence type="ECO:0000256" key="8">
    <source>
        <dbReference type="RuleBase" id="RU363037"/>
    </source>
</evidence>
<dbReference type="RefSeq" id="WP_120355938.1">
    <property type="nucleotide sequence ID" value="NZ_RAQO01000008.1"/>
</dbReference>
<name>A0A420E950_9ALTE</name>
<keyword evidence="4 7" id="KW-0862">Zinc</keyword>
<evidence type="ECO:0000313" key="11">
    <source>
        <dbReference type="Proteomes" id="UP000286482"/>
    </source>
</evidence>
<protein>
    <recommendedName>
        <fullName evidence="7">Glutamyl-Q tRNA(Asp) synthetase</fullName>
        <shortName evidence="7">Glu-Q-RSs</shortName>
        <ecNumber evidence="7">6.1.1.-</ecNumber>
    </recommendedName>
</protein>
<dbReference type="GO" id="GO:0008270">
    <property type="term" value="F:zinc ion binding"/>
    <property type="evidence" value="ECO:0007669"/>
    <property type="project" value="UniProtKB-UniRule"/>
</dbReference>
<dbReference type="SUPFAM" id="SSF52374">
    <property type="entry name" value="Nucleotidylyl transferase"/>
    <property type="match status" value="1"/>
</dbReference>
<organism evidence="10 11">
    <name type="scientific">Alginatibacterium sediminis</name>
    <dbReference type="NCBI Taxonomy" id="2164068"/>
    <lineage>
        <taxon>Bacteria</taxon>
        <taxon>Pseudomonadati</taxon>
        <taxon>Pseudomonadota</taxon>
        <taxon>Gammaproteobacteria</taxon>
        <taxon>Alteromonadales</taxon>
        <taxon>Alteromonadaceae</taxon>
        <taxon>Alginatibacterium</taxon>
    </lineage>
</organism>
<dbReference type="GO" id="GO:0005524">
    <property type="term" value="F:ATP binding"/>
    <property type="evidence" value="ECO:0007669"/>
    <property type="project" value="UniProtKB-KW"/>
</dbReference>
<gene>
    <name evidence="7" type="primary">gluQ</name>
    <name evidence="10" type="ORF">DBZ36_15900</name>
</gene>
<dbReference type="InterPro" id="IPR014729">
    <property type="entry name" value="Rossmann-like_a/b/a_fold"/>
</dbReference>
<proteinExistence type="inferred from homology"/>
<comment type="similarity">
    <text evidence="7">Belongs to the class-I aminoacyl-tRNA synthetase family. GluQ subfamily.</text>
</comment>
<sequence length="293" mass="33101">MSPYIGRFAPSPSGPLHLGSLVAAVGSYLQARAQQGQWLLRIEDIDPPREVLGATDTILHQLEQFSLHWDGPVFYQSHRSEAYSEQLQSWLSAGLAYYCDCTRKQIRQRGPNYDGHCRSRSLNNRDAAIRLIDEGVPSSFNDQLHGLVEFNDSLVQEDFIVRRRDGLFAYNLAVSLDDIEQGITEVVRGSDLLEPTLRQLYIYQRLGKSPPSYLHLPLVCADNGLKLSKQNHAPALSNHDSQQQLFHALTLLGQEPEPEIVTLSCETMLKIAQQQWDINKIPRFQALKPIDSL</sequence>
<dbReference type="InterPro" id="IPR049940">
    <property type="entry name" value="GluQ/Sye"/>
</dbReference>
<dbReference type="FunFam" id="3.40.50.620:FF:000093">
    <property type="entry name" value="Glutamyl-Q tRNA(Asp) synthetase"/>
    <property type="match status" value="1"/>
</dbReference>
<feature type="binding site" evidence="7">
    <location>
        <position position="117"/>
    </location>
    <ligand>
        <name>Zn(2+)</name>
        <dbReference type="ChEBI" id="CHEBI:29105"/>
    </ligand>
</feature>
<evidence type="ECO:0000256" key="3">
    <source>
        <dbReference type="ARBA" id="ARBA00022741"/>
    </source>
</evidence>
<evidence type="ECO:0000256" key="5">
    <source>
        <dbReference type="ARBA" id="ARBA00022840"/>
    </source>
</evidence>
<dbReference type="Pfam" id="PF00749">
    <property type="entry name" value="tRNA-synt_1c"/>
    <property type="match status" value="1"/>
</dbReference>
<feature type="domain" description="Glutamyl/glutaminyl-tRNA synthetase class Ib catalytic" evidence="9">
    <location>
        <begin position="7"/>
        <end position="275"/>
    </location>
</feature>
<dbReference type="GO" id="GO:0004818">
    <property type="term" value="F:glutamate-tRNA ligase activity"/>
    <property type="evidence" value="ECO:0007669"/>
    <property type="project" value="TreeGrafter"/>
</dbReference>
<keyword evidence="3 7" id="KW-0547">Nucleotide-binding</keyword>
<dbReference type="AlphaFoldDB" id="A0A420E950"/>
<evidence type="ECO:0000313" key="10">
    <source>
        <dbReference type="EMBL" id="RKF15853.1"/>
    </source>
</evidence>
<dbReference type="PANTHER" id="PTHR43311">
    <property type="entry name" value="GLUTAMATE--TRNA LIGASE"/>
    <property type="match status" value="1"/>
</dbReference>
<evidence type="ECO:0000256" key="7">
    <source>
        <dbReference type="HAMAP-Rule" id="MF_01428"/>
    </source>
</evidence>
<feature type="binding site" evidence="7">
    <location>
        <position position="101"/>
    </location>
    <ligand>
        <name>Zn(2+)</name>
        <dbReference type="ChEBI" id="CHEBI:29105"/>
    </ligand>
</feature>
<dbReference type="GO" id="GO:0006424">
    <property type="term" value="P:glutamyl-tRNA aminoacylation"/>
    <property type="evidence" value="ECO:0007669"/>
    <property type="project" value="InterPro"/>
</dbReference>
<feature type="binding site" evidence="7">
    <location>
        <position position="188"/>
    </location>
    <ligand>
        <name>L-glutamate</name>
        <dbReference type="ChEBI" id="CHEBI:29985"/>
    </ligand>
</feature>
<keyword evidence="11" id="KW-1185">Reference proteome</keyword>
<feature type="binding site" evidence="7">
    <location>
        <position position="170"/>
    </location>
    <ligand>
        <name>L-glutamate</name>
        <dbReference type="ChEBI" id="CHEBI:29985"/>
    </ligand>
</feature>
<comment type="function">
    <text evidence="7">Catalyzes the tRNA-independent activation of glutamate in presence of ATP and the subsequent transfer of glutamate onto a tRNA(Asp). Glutamate is transferred on the 2-amino-5-(4,5-dihydroxy-2-cyclopenten-1-yl) moiety of the queuosine in the wobble position of the QUC anticodon.</text>
</comment>
<dbReference type="GO" id="GO:0006400">
    <property type="term" value="P:tRNA modification"/>
    <property type="evidence" value="ECO:0007669"/>
    <property type="project" value="InterPro"/>
</dbReference>
<dbReference type="NCBIfam" id="NF004314">
    <property type="entry name" value="PRK05710.1-3"/>
    <property type="match status" value="1"/>
</dbReference>
<keyword evidence="8" id="KW-0648">Protein biosynthesis</keyword>
<feature type="binding site" evidence="7">
    <location>
        <position position="229"/>
    </location>
    <ligand>
        <name>ATP</name>
        <dbReference type="ChEBI" id="CHEBI:30616"/>
    </ligand>
</feature>
<dbReference type="InterPro" id="IPR022380">
    <property type="entry name" value="Glu-Q_tRNA(Asp)_Synthase"/>
</dbReference>
<keyword evidence="5 7" id="KW-0067">ATP-binding</keyword>
<evidence type="ECO:0000259" key="9">
    <source>
        <dbReference type="Pfam" id="PF00749"/>
    </source>
</evidence>
<feature type="short sequence motif" description="'KMSKS' region" evidence="7">
    <location>
        <begin position="226"/>
        <end position="230"/>
    </location>
</feature>
<feature type="binding site" evidence="7">
    <location>
        <position position="99"/>
    </location>
    <ligand>
        <name>Zn(2+)</name>
        <dbReference type="ChEBI" id="CHEBI:29105"/>
    </ligand>
</feature>
<dbReference type="NCBIfam" id="TIGR03838">
    <property type="entry name" value="queuosine_YadB"/>
    <property type="match status" value="1"/>
</dbReference>
<feature type="binding site" evidence="7">
    <location>
        <begin position="7"/>
        <end position="11"/>
    </location>
    <ligand>
        <name>L-glutamate</name>
        <dbReference type="ChEBI" id="CHEBI:29985"/>
    </ligand>
</feature>
<evidence type="ECO:0000256" key="6">
    <source>
        <dbReference type="ARBA" id="ARBA00023146"/>
    </source>
</evidence>
<evidence type="ECO:0000256" key="4">
    <source>
        <dbReference type="ARBA" id="ARBA00022833"/>
    </source>
</evidence>
<keyword evidence="2 7" id="KW-0479">Metal-binding</keyword>
<dbReference type="PANTHER" id="PTHR43311:SF1">
    <property type="entry name" value="GLUTAMYL-Q TRNA(ASP) SYNTHETASE"/>
    <property type="match status" value="1"/>
</dbReference>
<feature type="short sequence motif" description="'HIGH' region" evidence="7">
    <location>
        <begin position="10"/>
        <end position="20"/>
    </location>
</feature>
<dbReference type="OrthoDB" id="9807503at2"/>
<dbReference type="EC" id="6.1.1.-" evidence="7"/>
<dbReference type="HAMAP" id="MF_01428">
    <property type="entry name" value="Glu_Q_tRNA_synth"/>
    <property type="match status" value="1"/>
</dbReference>
<keyword evidence="6 7" id="KW-0030">Aminoacyl-tRNA synthetase</keyword>
<dbReference type="Proteomes" id="UP000286482">
    <property type="component" value="Unassembled WGS sequence"/>
</dbReference>
<comment type="cofactor">
    <cofactor evidence="7">
        <name>Zn(2+)</name>
        <dbReference type="ChEBI" id="CHEBI:29105"/>
    </cofactor>
    <text evidence="7">Binds 1 zinc ion per subunit.</text>
</comment>
<evidence type="ECO:0000256" key="1">
    <source>
        <dbReference type="ARBA" id="ARBA00022598"/>
    </source>
</evidence>
<dbReference type="PRINTS" id="PR00987">
    <property type="entry name" value="TRNASYNTHGLU"/>
</dbReference>
<dbReference type="EMBL" id="RAQO01000008">
    <property type="protein sequence ID" value="RKF15853.1"/>
    <property type="molecule type" value="Genomic_DNA"/>
</dbReference>
<feature type="binding site" evidence="7">
    <location>
        <position position="113"/>
    </location>
    <ligand>
        <name>Zn(2+)</name>
        <dbReference type="ChEBI" id="CHEBI:29105"/>
    </ligand>
</feature>
<accession>A0A420E950</accession>
<dbReference type="GO" id="GO:0005829">
    <property type="term" value="C:cytosol"/>
    <property type="evidence" value="ECO:0007669"/>
    <property type="project" value="TreeGrafter"/>
</dbReference>
<evidence type="ECO:0000256" key="2">
    <source>
        <dbReference type="ARBA" id="ARBA00022723"/>
    </source>
</evidence>
<dbReference type="InterPro" id="IPR000924">
    <property type="entry name" value="Glu/Gln-tRNA-synth"/>
</dbReference>
<dbReference type="InterPro" id="IPR020058">
    <property type="entry name" value="Glu/Gln-tRNA-synth_Ib_cat-dom"/>
</dbReference>
<reference evidence="10 11" key="1">
    <citation type="submission" date="2018-09" db="EMBL/GenBank/DDBJ databases">
        <authorList>
            <person name="Wang Z."/>
        </authorList>
    </citation>
    <scope>NUCLEOTIDE SEQUENCE [LARGE SCALE GENOMIC DNA]</scope>
    <source>
        <strain evidence="10 11">ALS 81</strain>
    </source>
</reference>
<keyword evidence="1 7" id="KW-0436">Ligase</keyword>
<feature type="binding site" evidence="7">
    <location>
        <position position="43"/>
    </location>
    <ligand>
        <name>L-glutamate</name>
        <dbReference type="ChEBI" id="CHEBI:29985"/>
    </ligand>
</feature>